<dbReference type="AlphaFoldDB" id="A0A6A4IVN2"/>
<evidence type="ECO:0000256" key="2">
    <source>
        <dbReference type="ARBA" id="ARBA00011738"/>
    </source>
</evidence>
<dbReference type="GO" id="GO:0008422">
    <property type="term" value="F:beta-glucosidase activity"/>
    <property type="evidence" value="ECO:0007669"/>
    <property type="project" value="TreeGrafter"/>
</dbReference>
<dbReference type="Pfam" id="PF00232">
    <property type="entry name" value="Glyco_hydro_1"/>
    <property type="match status" value="1"/>
</dbReference>
<evidence type="ECO:0000256" key="4">
    <source>
        <dbReference type="ARBA" id="ARBA00023180"/>
    </source>
</evidence>
<evidence type="ECO:0000256" key="3">
    <source>
        <dbReference type="ARBA" id="ARBA00022801"/>
    </source>
</evidence>
<evidence type="ECO:0008006" key="9">
    <source>
        <dbReference type="Google" id="ProtNLM"/>
    </source>
</evidence>
<dbReference type="PROSITE" id="PS00653">
    <property type="entry name" value="GLYCOSYL_HYDROL_F1_2"/>
    <property type="match status" value="1"/>
</dbReference>
<dbReference type="PRINTS" id="PR00131">
    <property type="entry name" value="GLHYDRLASE1"/>
</dbReference>
<dbReference type="PANTHER" id="PTHR10353:SF36">
    <property type="entry name" value="LP05116P"/>
    <property type="match status" value="1"/>
</dbReference>
<comment type="similarity">
    <text evidence="1 6">Belongs to the glycosyl hydrolase 1 family.</text>
</comment>
<gene>
    <name evidence="7" type="ORF">GE061_010124</name>
</gene>
<keyword evidence="8" id="KW-1185">Reference proteome</keyword>
<reference evidence="7" key="1">
    <citation type="journal article" date="2021" name="Mol. Ecol. Resour.">
        <title>Apolygus lucorum genome provides insights into omnivorousness and mesophyll feeding.</title>
        <authorList>
            <person name="Liu Y."/>
            <person name="Liu H."/>
            <person name="Wang H."/>
            <person name="Huang T."/>
            <person name="Liu B."/>
            <person name="Yang B."/>
            <person name="Yin L."/>
            <person name="Li B."/>
            <person name="Zhang Y."/>
            <person name="Zhang S."/>
            <person name="Jiang F."/>
            <person name="Zhang X."/>
            <person name="Ren Y."/>
            <person name="Wang B."/>
            <person name="Wang S."/>
            <person name="Lu Y."/>
            <person name="Wu K."/>
            <person name="Fan W."/>
            <person name="Wang G."/>
        </authorList>
    </citation>
    <scope>NUCLEOTIDE SEQUENCE</scope>
    <source>
        <strain evidence="7">12Hb</strain>
    </source>
</reference>
<keyword evidence="3" id="KW-0378">Hydrolase</keyword>
<dbReference type="Proteomes" id="UP000466442">
    <property type="component" value="Unassembled WGS sequence"/>
</dbReference>
<dbReference type="OrthoDB" id="65569at2759"/>
<name>A0A6A4IVN2_APOLU</name>
<keyword evidence="4" id="KW-0325">Glycoprotein</keyword>
<dbReference type="FunFam" id="3.20.20.80:FF:000013">
    <property type="entry name" value="lactase-phlorizin hydrolase"/>
    <property type="match status" value="1"/>
</dbReference>
<dbReference type="PANTHER" id="PTHR10353">
    <property type="entry name" value="GLYCOSYL HYDROLASE"/>
    <property type="match status" value="1"/>
</dbReference>
<accession>A0A6A4IVN2</accession>
<evidence type="ECO:0000313" key="8">
    <source>
        <dbReference type="Proteomes" id="UP000466442"/>
    </source>
</evidence>
<proteinExistence type="inferred from homology"/>
<dbReference type="Gene3D" id="3.20.20.80">
    <property type="entry name" value="Glycosidases"/>
    <property type="match status" value="1"/>
</dbReference>
<dbReference type="InterPro" id="IPR001360">
    <property type="entry name" value="Glyco_hydro_1"/>
</dbReference>
<dbReference type="InterPro" id="IPR017853">
    <property type="entry name" value="GH"/>
</dbReference>
<keyword evidence="5" id="KW-0326">Glycosidase</keyword>
<evidence type="ECO:0000256" key="5">
    <source>
        <dbReference type="ARBA" id="ARBA00023295"/>
    </source>
</evidence>
<dbReference type="EMBL" id="WIXP02000002">
    <property type="protein sequence ID" value="KAF6215372.1"/>
    <property type="molecule type" value="Genomic_DNA"/>
</dbReference>
<protein>
    <recommendedName>
        <fullName evidence="9">Beta-glucosidase</fullName>
    </recommendedName>
</protein>
<organism evidence="7 8">
    <name type="scientific">Apolygus lucorum</name>
    <name type="common">Small green plant bug</name>
    <name type="synonym">Lygocoris lucorum</name>
    <dbReference type="NCBI Taxonomy" id="248454"/>
    <lineage>
        <taxon>Eukaryota</taxon>
        <taxon>Metazoa</taxon>
        <taxon>Ecdysozoa</taxon>
        <taxon>Arthropoda</taxon>
        <taxon>Hexapoda</taxon>
        <taxon>Insecta</taxon>
        <taxon>Pterygota</taxon>
        <taxon>Neoptera</taxon>
        <taxon>Paraneoptera</taxon>
        <taxon>Hemiptera</taxon>
        <taxon>Heteroptera</taxon>
        <taxon>Panheteroptera</taxon>
        <taxon>Cimicomorpha</taxon>
        <taxon>Miridae</taxon>
        <taxon>Mirini</taxon>
        <taxon>Apolygus</taxon>
    </lineage>
</organism>
<evidence type="ECO:0000313" key="7">
    <source>
        <dbReference type="EMBL" id="KAF6215372.1"/>
    </source>
</evidence>
<comment type="caution">
    <text evidence="7">The sequence shown here is derived from an EMBL/GenBank/DDBJ whole genome shotgun (WGS) entry which is preliminary data.</text>
</comment>
<dbReference type="SUPFAM" id="SSF51445">
    <property type="entry name" value="(Trans)glycosidases"/>
    <property type="match status" value="1"/>
</dbReference>
<dbReference type="GO" id="GO:0005975">
    <property type="term" value="P:carbohydrate metabolic process"/>
    <property type="evidence" value="ECO:0007669"/>
    <property type="project" value="InterPro"/>
</dbReference>
<evidence type="ECO:0000256" key="6">
    <source>
        <dbReference type="RuleBase" id="RU003690"/>
    </source>
</evidence>
<dbReference type="InterPro" id="IPR033132">
    <property type="entry name" value="GH_1_N_CS"/>
</dbReference>
<comment type="subunit">
    <text evidence="2">Homodimer.</text>
</comment>
<evidence type="ECO:0000256" key="1">
    <source>
        <dbReference type="ARBA" id="ARBA00010838"/>
    </source>
</evidence>
<sequence>MWIPSATLIVVLAVTAGLCDDRLPPASHTMFPKGFKFGASTAAYQVEGGWNADGKGPSIWDDYLHKHPDFIKNRNNGDVADDSYHLYKDDVKAIKEIGFQTYRFSISWPRVLPTGRTNQVNQPGIDYYMNVIDELLANGIEPVVALYHWDLPVPLQDIGGWLNPDIADLFTEYADLMFKTYGDKVKWWITINEAQSVAGGYGGGNAAPALNLHGTGDYLAGHNLLRAHGKAYRMYQQKYSHQGGKISMAFCGAPCFPTTQSPEDIAAADRCFQFSFGWFAHPVLRGDYPPIMREYIDRNSKAEGRNVSRLPYFTDEEIREINGTVDWFGLNYYTAYWGKEGAVGANPSTDRDSNVNKYFDPNWPSTASSWLKVIPQGLRLALQKLRQEYGNIPIIVTENGYPDNGDKDEKRIGYFETHLAEIRAAIYEDGINVTGYCLWSIIDNFEWRDGYTVKFGLVEVDFDSPNKTRTLKKSAYWFQNYMAMHKLIQ</sequence>